<evidence type="ECO:0000313" key="3">
    <source>
        <dbReference type="EMBL" id="MBH8558207.1"/>
    </source>
</evidence>
<dbReference type="Proteomes" id="UP000625631">
    <property type="component" value="Unassembled WGS sequence"/>
</dbReference>
<dbReference type="RefSeq" id="WP_198075250.1">
    <property type="nucleotide sequence ID" value="NZ_JAEDAE010000003.1"/>
</dbReference>
<keyword evidence="4" id="KW-1185">Reference proteome</keyword>
<reference evidence="3 4" key="1">
    <citation type="submission" date="2020-12" db="EMBL/GenBank/DDBJ databases">
        <title>Hymenobacter sp.</title>
        <authorList>
            <person name="Kim M.K."/>
        </authorList>
    </citation>
    <scope>NUCLEOTIDE SEQUENCE [LARGE SCALE GENOMIC DNA]</scope>
    <source>
        <strain evidence="3 4">BT442</strain>
    </source>
</reference>
<feature type="signal peptide" evidence="2">
    <location>
        <begin position="1"/>
        <end position="22"/>
    </location>
</feature>
<evidence type="ECO:0000256" key="1">
    <source>
        <dbReference type="SAM" id="MobiDB-lite"/>
    </source>
</evidence>
<organism evidence="3 4">
    <name type="scientific">Hymenobacter negativus</name>
    <dbReference type="NCBI Taxonomy" id="2795026"/>
    <lineage>
        <taxon>Bacteria</taxon>
        <taxon>Pseudomonadati</taxon>
        <taxon>Bacteroidota</taxon>
        <taxon>Cytophagia</taxon>
        <taxon>Cytophagales</taxon>
        <taxon>Hymenobacteraceae</taxon>
        <taxon>Hymenobacter</taxon>
    </lineage>
</organism>
<protein>
    <submittedName>
        <fullName evidence="3">Uncharacterized protein</fullName>
    </submittedName>
</protein>
<proteinExistence type="predicted"/>
<name>A0ABS0Q6T7_9BACT</name>
<comment type="caution">
    <text evidence="3">The sequence shown here is derived from an EMBL/GenBank/DDBJ whole genome shotgun (WGS) entry which is preliminary data.</text>
</comment>
<feature type="chain" id="PRO_5047370082" evidence="2">
    <location>
        <begin position="23"/>
        <end position="218"/>
    </location>
</feature>
<accession>A0ABS0Q6T7</accession>
<dbReference type="EMBL" id="JAEDAE010000003">
    <property type="protein sequence ID" value="MBH8558207.1"/>
    <property type="molecule type" value="Genomic_DNA"/>
</dbReference>
<dbReference type="PROSITE" id="PS51257">
    <property type="entry name" value="PROKAR_LIPOPROTEIN"/>
    <property type="match status" value="1"/>
</dbReference>
<evidence type="ECO:0000256" key="2">
    <source>
        <dbReference type="SAM" id="SignalP"/>
    </source>
</evidence>
<feature type="compositionally biased region" description="Low complexity" evidence="1">
    <location>
        <begin position="37"/>
        <end position="53"/>
    </location>
</feature>
<sequence length="218" mass="24093">MRTTRLFLLLPLLAACNSTPSAVNEGSVSRMADRQGPNSTTTPAATNNALPAPDTAHTKAVSAVSDTLRVARLAHNFSRPKGPADKFQLVFRGPSILEGTGEFTITDPDGQVIFREMLTEPDLEAALVYEMKGPTATRAERETFVLRRIDRFFLPKQFHTPAVAAKAAFPDGVENLDRATWNDFQNRPDAIGFEYLKGKEDSHQIAWSPLKKQTVRVR</sequence>
<gene>
    <name evidence="3" type="ORF">I7X13_09125</name>
</gene>
<feature type="region of interest" description="Disordered" evidence="1">
    <location>
        <begin position="20"/>
        <end position="53"/>
    </location>
</feature>
<evidence type="ECO:0000313" key="4">
    <source>
        <dbReference type="Proteomes" id="UP000625631"/>
    </source>
</evidence>
<keyword evidence="2" id="KW-0732">Signal</keyword>